<dbReference type="EMBL" id="LMVM01000041">
    <property type="protein sequence ID" value="PAV02982.1"/>
    <property type="molecule type" value="Genomic_DNA"/>
</dbReference>
<dbReference type="Proteomes" id="UP000217784">
    <property type="component" value="Unassembled WGS sequence"/>
</dbReference>
<gene>
    <name evidence="2" type="ORF">ASJ80_04035</name>
</gene>
<evidence type="ECO:0000256" key="1">
    <source>
        <dbReference type="SAM" id="Phobius"/>
    </source>
</evidence>
<evidence type="ECO:0000313" key="2">
    <source>
        <dbReference type="EMBL" id="PAV02982.1"/>
    </source>
</evidence>
<organism evidence="2 3">
    <name type="scientific">Methanobacterium bryantii</name>
    <dbReference type="NCBI Taxonomy" id="2161"/>
    <lineage>
        <taxon>Archaea</taxon>
        <taxon>Methanobacteriati</taxon>
        <taxon>Methanobacteriota</taxon>
        <taxon>Methanomada group</taxon>
        <taxon>Methanobacteria</taxon>
        <taxon>Methanobacteriales</taxon>
        <taxon>Methanobacteriaceae</taxon>
        <taxon>Methanobacterium</taxon>
    </lineage>
</organism>
<feature type="transmembrane region" description="Helical" evidence="1">
    <location>
        <begin position="86"/>
        <end position="110"/>
    </location>
</feature>
<dbReference type="InterPro" id="IPR009577">
    <property type="entry name" value="Sm_multidrug_ex"/>
</dbReference>
<dbReference type="AlphaFoldDB" id="A0A2A2H0R8"/>
<comment type="caution">
    <text evidence="2">The sequence shown here is derived from an EMBL/GenBank/DDBJ whole genome shotgun (WGS) entry which is preliminary data.</text>
</comment>
<accession>A0A2A2H0R8</accession>
<evidence type="ECO:0000313" key="3">
    <source>
        <dbReference type="Proteomes" id="UP000217784"/>
    </source>
</evidence>
<keyword evidence="1" id="KW-1133">Transmembrane helix</keyword>
<keyword evidence="3" id="KW-1185">Reference proteome</keyword>
<keyword evidence="1" id="KW-0812">Transmembrane</keyword>
<feature type="transmembrane region" description="Helical" evidence="1">
    <location>
        <begin position="116"/>
        <end position="139"/>
    </location>
</feature>
<dbReference type="OrthoDB" id="70322at2157"/>
<dbReference type="Pfam" id="PF06695">
    <property type="entry name" value="Sm_multidrug_ex"/>
    <property type="match status" value="1"/>
</dbReference>
<reference evidence="2 3" key="1">
    <citation type="journal article" date="2017" name="BMC Genomics">
        <title>Genomic analysis of methanogenic archaea reveals a shift towards energy conservation.</title>
        <authorList>
            <person name="Gilmore S.P."/>
            <person name="Henske J.K."/>
            <person name="Sexton J.A."/>
            <person name="Solomon K.V."/>
            <person name="Seppala S."/>
            <person name="Yoo J.I."/>
            <person name="Huyett L.M."/>
            <person name="Pressman A."/>
            <person name="Cogan J.Z."/>
            <person name="Kivenson V."/>
            <person name="Peng X."/>
            <person name="Tan Y."/>
            <person name="Valentine D.L."/>
            <person name="O'Malley M.A."/>
        </authorList>
    </citation>
    <scope>NUCLEOTIDE SEQUENCE [LARGE SCALE GENOMIC DNA]</scope>
    <source>
        <strain evidence="2 3">M.o.H.</strain>
    </source>
</reference>
<dbReference type="RefSeq" id="WP_069582407.1">
    <property type="nucleotide sequence ID" value="NZ_LMVM01000041.1"/>
</dbReference>
<proteinExistence type="predicted"/>
<feature type="transmembrane region" description="Helical" evidence="1">
    <location>
        <begin position="30"/>
        <end position="53"/>
    </location>
</feature>
<name>A0A2A2H0R8_METBR</name>
<protein>
    <submittedName>
        <fullName evidence="2">Small multi-drug export protein</fullName>
    </submittedName>
</protein>
<keyword evidence="1" id="KW-0472">Membrane</keyword>
<sequence>MDVVAGTLLVFGAGILELWAAIPLGLAINLNPVIIGVASALGAIVAAFLVTAVGDNIREKVIKWRYGENKDLKGSRYYKIWNKYGVVGLGLISPLLFGAPVGSALGVALGSRKKPLLIWMSIGIVIWSTGLTSAGYLGLMSFGVIK</sequence>